<comment type="caution">
    <text evidence="10">The sequence shown here is derived from an EMBL/GenBank/DDBJ whole genome shotgun (WGS) entry which is preliminary data.</text>
</comment>
<dbReference type="InterPro" id="IPR005477">
    <property type="entry name" value="Dxylulose-5-P_synthase"/>
</dbReference>
<comment type="subunit">
    <text evidence="2">Homodimer.</text>
</comment>
<dbReference type="SUPFAM" id="SSF52922">
    <property type="entry name" value="TK C-terminal domain-like"/>
    <property type="match status" value="1"/>
</dbReference>
<dbReference type="GO" id="GO:0019288">
    <property type="term" value="P:isopentenyl diphosphate biosynthetic process, methylerythritol 4-phosphate pathway"/>
    <property type="evidence" value="ECO:0007669"/>
    <property type="project" value="TreeGrafter"/>
</dbReference>
<evidence type="ECO:0000256" key="7">
    <source>
        <dbReference type="ARBA" id="ARBA00023052"/>
    </source>
</evidence>
<evidence type="ECO:0000256" key="1">
    <source>
        <dbReference type="ARBA" id="ARBA00001946"/>
    </source>
</evidence>
<evidence type="ECO:0000259" key="9">
    <source>
        <dbReference type="Pfam" id="PF02780"/>
    </source>
</evidence>
<evidence type="ECO:0000256" key="2">
    <source>
        <dbReference type="ARBA" id="ARBA00011738"/>
    </source>
</evidence>
<dbReference type="Pfam" id="PF02780">
    <property type="entry name" value="Transketolase_C"/>
    <property type="match status" value="1"/>
</dbReference>
<reference evidence="10 11" key="1">
    <citation type="submission" date="2017-02" db="EMBL/GenBank/DDBJ databases">
        <title>Complete genome sequences of Mycobacterium kansasii strains isolated from rhesus macaques.</title>
        <authorList>
            <person name="Panda A."/>
            <person name="Nagaraj S."/>
            <person name="Zhao X."/>
            <person name="Tettelin H."/>
            <person name="Detolla L.J."/>
        </authorList>
    </citation>
    <scope>NUCLEOTIDE SEQUENCE [LARGE SCALE GENOMIC DNA]</scope>
    <source>
        <strain evidence="10 11">11-3813</strain>
    </source>
</reference>
<keyword evidence="5" id="KW-0460">Magnesium</keyword>
<evidence type="ECO:0000256" key="3">
    <source>
        <dbReference type="ARBA" id="ARBA00022679"/>
    </source>
</evidence>
<dbReference type="Proteomes" id="UP000189229">
    <property type="component" value="Unassembled WGS sequence"/>
</dbReference>
<protein>
    <submittedName>
        <fullName evidence="10">Transketolase, C-terminal domain protein</fullName>
    </submittedName>
</protein>
<organism evidence="10 11">
    <name type="scientific">Mycobacterium kansasii</name>
    <dbReference type="NCBI Taxonomy" id="1768"/>
    <lineage>
        <taxon>Bacteria</taxon>
        <taxon>Bacillati</taxon>
        <taxon>Actinomycetota</taxon>
        <taxon>Actinomycetes</taxon>
        <taxon>Mycobacteriales</taxon>
        <taxon>Mycobacteriaceae</taxon>
        <taxon>Mycobacterium</taxon>
    </lineage>
</organism>
<keyword evidence="7" id="KW-0786">Thiamine pyrophosphate</keyword>
<dbReference type="InterPro" id="IPR033248">
    <property type="entry name" value="Transketolase_C"/>
</dbReference>
<evidence type="ECO:0000313" key="10">
    <source>
        <dbReference type="EMBL" id="OOK82881.1"/>
    </source>
</evidence>
<dbReference type="EMBL" id="MVBM01000001">
    <property type="protein sequence ID" value="OOK82881.1"/>
    <property type="molecule type" value="Genomic_DNA"/>
</dbReference>
<evidence type="ECO:0000256" key="4">
    <source>
        <dbReference type="ARBA" id="ARBA00022723"/>
    </source>
</evidence>
<evidence type="ECO:0000256" key="6">
    <source>
        <dbReference type="ARBA" id="ARBA00022977"/>
    </source>
</evidence>
<gene>
    <name evidence="10" type="ORF">BZL30_0230</name>
</gene>
<evidence type="ECO:0000256" key="5">
    <source>
        <dbReference type="ARBA" id="ARBA00022842"/>
    </source>
</evidence>
<dbReference type="GO" id="GO:0008661">
    <property type="term" value="F:1-deoxy-D-xylulose-5-phosphate synthase activity"/>
    <property type="evidence" value="ECO:0007669"/>
    <property type="project" value="InterPro"/>
</dbReference>
<evidence type="ECO:0000256" key="8">
    <source>
        <dbReference type="ARBA" id="ARBA00023229"/>
    </source>
</evidence>
<keyword evidence="8" id="KW-0414">Isoprene biosynthesis</keyword>
<name>A0A1V3XWK1_MYCKA</name>
<accession>A0A1V3XWK1</accession>
<dbReference type="InterPro" id="IPR009014">
    <property type="entry name" value="Transketo_C/PFOR_II"/>
</dbReference>
<dbReference type="GO" id="GO:0009228">
    <property type="term" value="P:thiamine biosynthetic process"/>
    <property type="evidence" value="ECO:0007669"/>
    <property type="project" value="UniProtKB-KW"/>
</dbReference>
<dbReference type="GO" id="GO:0005829">
    <property type="term" value="C:cytosol"/>
    <property type="evidence" value="ECO:0007669"/>
    <property type="project" value="TreeGrafter"/>
</dbReference>
<keyword evidence="6" id="KW-0784">Thiamine biosynthesis</keyword>
<dbReference type="AlphaFoldDB" id="A0A1V3XWK1"/>
<dbReference type="GO" id="GO:0016114">
    <property type="term" value="P:terpenoid biosynthetic process"/>
    <property type="evidence" value="ECO:0007669"/>
    <property type="project" value="InterPro"/>
</dbReference>
<comment type="cofactor">
    <cofactor evidence="1">
        <name>Mg(2+)</name>
        <dbReference type="ChEBI" id="CHEBI:18420"/>
    </cofactor>
</comment>
<feature type="domain" description="Transketolase C-terminal" evidence="9">
    <location>
        <begin position="10"/>
        <end position="122"/>
    </location>
</feature>
<sequence>MLAVPAEGLNHDVLLVAVGPLAAMALAVAKRLHNQGIGVTVIDPRWVLPVPDGVRELAVRHKLLVTLEDNGVNGGVGSAVSAALRRAEIDVPCRDVGLPQEFFDHASRGEVLADLGLTDQDVARRITGWVAALGTSDAGGYGRSLGTASEIRERLD</sequence>
<dbReference type="PANTHER" id="PTHR43322:SF5">
    <property type="entry name" value="1-DEOXY-D-XYLULOSE-5-PHOSPHATE SYNTHASE, CHLOROPLASTIC"/>
    <property type="match status" value="1"/>
</dbReference>
<evidence type="ECO:0000313" key="11">
    <source>
        <dbReference type="Proteomes" id="UP000189229"/>
    </source>
</evidence>
<dbReference type="Gene3D" id="3.40.50.920">
    <property type="match status" value="1"/>
</dbReference>
<dbReference type="FunFam" id="3.40.50.920:FF:000002">
    <property type="entry name" value="1-deoxy-D-xylulose-5-phosphate synthase"/>
    <property type="match status" value="1"/>
</dbReference>
<keyword evidence="4" id="KW-0479">Metal-binding</keyword>
<keyword evidence="3" id="KW-0808">Transferase</keyword>
<proteinExistence type="predicted"/>
<dbReference type="GO" id="GO:0046872">
    <property type="term" value="F:metal ion binding"/>
    <property type="evidence" value="ECO:0007669"/>
    <property type="project" value="UniProtKB-KW"/>
</dbReference>
<dbReference type="PANTHER" id="PTHR43322">
    <property type="entry name" value="1-D-DEOXYXYLULOSE 5-PHOSPHATE SYNTHASE-RELATED"/>
    <property type="match status" value="1"/>
</dbReference>